<evidence type="ECO:0000256" key="1">
    <source>
        <dbReference type="SAM" id="MobiDB-lite"/>
    </source>
</evidence>
<dbReference type="KEGG" id="seme:MIZ01_0435"/>
<evidence type="ECO:0000313" key="3">
    <source>
        <dbReference type="Proteomes" id="UP001320326"/>
    </source>
</evidence>
<dbReference type="AlphaFoldDB" id="A0AAN1X8Q3"/>
<feature type="compositionally biased region" description="Basic and acidic residues" evidence="1">
    <location>
        <begin position="1"/>
        <end position="27"/>
    </location>
</feature>
<dbReference type="EMBL" id="AP023423">
    <property type="protein sequence ID" value="BCK86669.1"/>
    <property type="molecule type" value="Genomic_DNA"/>
</dbReference>
<dbReference type="Proteomes" id="UP001320326">
    <property type="component" value="Chromosome"/>
</dbReference>
<sequence>MVDKDSRFAQDIRSGTEETAKSADEAGKAGYPRTKYAARQLRIRRREALSPSSEGDIYV</sequence>
<proteinExistence type="predicted"/>
<keyword evidence="3" id="KW-1185">Reference proteome</keyword>
<name>A0AAN1X8Q3_9PROT</name>
<protein>
    <submittedName>
        <fullName evidence="2">Uncharacterized protein</fullName>
    </submittedName>
</protein>
<gene>
    <name evidence="2" type="ORF">MIZ01_0435</name>
</gene>
<reference evidence="2 3" key="1">
    <citation type="journal article" date="2022" name="Int. J. Syst. Evol. Microbiol.">
        <title>&lt;i&gt;Sideroxyarcus emersonii&lt;/i&gt; gen. nov. sp. nov., a neutrophilic, microaerobic iron- and thiosulfate-oxidizing bacterium isolated from iron-rich wetland sediment.</title>
        <authorList>
            <person name="Kato S."/>
            <person name="Itoh T."/>
            <person name="Iino T."/>
            <person name="Ohkuma M."/>
        </authorList>
    </citation>
    <scope>NUCLEOTIDE SEQUENCE [LARGE SCALE GENOMIC DNA]</scope>
    <source>
        <strain evidence="2 3">MIZ01</strain>
    </source>
</reference>
<evidence type="ECO:0000313" key="2">
    <source>
        <dbReference type="EMBL" id="BCK86669.1"/>
    </source>
</evidence>
<accession>A0AAN1X8Q3</accession>
<feature type="region of interest" description="Disordered" evidence="1">
    <location>
        <begin position="1"/>
        <end position="35"/>
    </location>
</feature>
<organism evidence="2 3">
    <name type="scientific">Sideroxyarcus emersonii</name>
    <dbReference type="NCBI Taxonomy" id="2764705"/>
    <lineage>
        <taxon>Bacteria</taxon>
        <taxon>Pseudomonadati</taxon>
        <taxon>Pseudomonadota</taxon>
        <taxon>Betaproteobacteria</taxon>
        <taxon>Nitrosomonadales</taxon>
        <taxon>Gallionellaceae</taxon>
        <taxon>Sideroxyarcus</taxon>
    </lineage>
</organism>